<feature type="transmembrane region" description="Helical" evidence="1">
    <location>
        <begin position="292"/>
        <end position="310"/>
    </location>
</feature>
<feature type="transmembrane region" description="Helical" evidence="1">
    <location>
        <begin position="134"/>
        <end position="153"/>
    </location>
</feature>
<feature type="transmembrane region" description="Helical" evidence="1">
    <location>
        <begin position="473"/>
        <end position="499"/>
    </location>
</feature>
<dbReference type="Proteomes" id="UP000272503">
    <property type="component" value="Unassembled WGS sequence"/>
</dbReference>
<feature type="transmembrane region" description="Helical" evidence="1">
    <location>
        <begin position="224"/>
        <end position="245"/>
    </location>
</feature>
<dbReference type="EMBL" id="RCUX01000004">
    <property type="protein sequence ID" value="RLP76487.1"/>
    <property type="molecule type" value="Genomic_DNA"/>
</dbReference>
<feature type="transmembrane region" description="Helical" evidence="1">
    <location>
        <begin position="28"/>
        <end position="46"/>
    </location>
</feature>
<feature type="transmembrane region" description="Helical" evidence="1">
    <location>
        <begin position="446"/>
        <end position="467"/>
    </location>
</feature>
<feature type="transmembrane region" description="Helical" evidence="1">
    <location>
        <begin position="366"/>
        <end position="386"/>
    </location>
</feature>
<keyword evidence="3" id="KW-1185">Reference proteome</keyword>
<keyword evidence="1" id="KW-0812">Transmembrane</keyword>
<dbReference type="RefSeq" id="WP_121648067.1">
    <property type="nucleotide sequence ID" value="NZ_RCUX01000004.1"/>
</dbReference>
<gene>
    <name evidence="2" type="ORF">D9V32_06430</name>
</gene>
<evidence type="ECO:0000313" key="2">
    <source>
        <dbReference type="EMBL" id="RLP76487.1"/>
    </source>
</evidence>
<keyword evidence="1" id="KW-1133">Transmembrane helix</keyword>
<name>A0A3L7A8J1_9MICO</name>
<evidence type="ECO:0000256" key="1">
    <source>
        <dbReference type="SAM" id="Phobius"/>
    </source>
</evidence>
<proteinExistence type="predicted"/>
<dbReference type="OrthoDB" id="3261041at2"/>
<reference evidence="2 3" key="1">
    <citation type="submission" date="2018-10" db="EMBL/GenBank/DDBJ databases">
        <authorList>
            <person name="Li J."/>
        </authorList>
    </citation>
    <scope>NUCLEOTIDE SEQUENCE [LARGE SCALE GENOMIC DNA]</scope>
    <source>
        <strain evidence="2 3">IF 016277</strain>
    </source>
</reference>
<comment type="caution">
    <text evidence="2">The sequence shown here is derived from an EMBL/GenBank/DDBJ whole genome shotgun (WGS) entry which is preliminary data.</text>
</comment>
<accession>A0A3L7A8J1</accession>
<evidence type="ECO:0000313" key="3">
    <source>
        <dbReference type="Proteomes" id="UP000272503"/>
    </source>
</evidence>
<feature type="transmembrane region" description="Helical" evidence="1">
    <location>
        <begin position="174"/>
        <end position="193"/>
    </location>
</feature>
<keyword evidence="1" id="KW-0472">Membrane</keyword>
<feature type="transmembrane region" description="Helical" evidence="1">
    <location>
        <begin position="99"/>
        <end position="128"/>
    </location>
</feature>
<organism evidence="2 3">
    <name type="scientific">Mycetocola tolaasinivorans</name>
    <dbReference type="NCBI Taxonomy" id="76635"/>
    <lineage>
        <taxon>Bacteria</taxon>
        <taxon>Bacillati</taxon>
        <taxon>Actinomycetota</taxon>
        <taxon>Actinomycetes</taxon>
        <taxon>Micrococcales</taxon>
        <taxon>Microbacteriaceae</taxon>
        <taxon>Mycetocola</taxon>
    </lineage>
</organism>
<protein>
    <submittedName>
        <fullName evidence="2">ABC transporter permease</fullName>
    </submittedName>
</protein>
<feature type="transmembrane region" description="Helical" evidence="1">
    <location>
        <begin position="392"/>
        <end position="414"/>
    </location>
</feature>
<dbReference type="AlphaFoldDB" id="A0A3L7A8J1"/>
<sequence length="513" mass="51778">MAAQLLRLRLHTILNALRGDPRAVARRVLLVCVLAVACALVAWAAFGNGTADPLLVRGVVGAGGALILLGCFLVPLVSTPESTLDPRTYAGFGIAPWPLAGALALASLLGLPALALLILGGIVSFGLAGETGGGTAAAVLGTVLVPITGVLQVRLGRALGAGLGDSSRRALRTLTGAILGAGTLAIVCLELLAPARLETIADVAAWTPLGAAWLLADPAPAVPFGARLAITLASIVILAAAWGVACVRLTSSIGRPEHAGGLRLGWFARVPAGATAAVAARSLTYWIRDPRYLTSLLIVPVVPIVAVSALSIAGVSWSVLSLLPLPIILLFVAWAPHNDLALDSSALWLHITSGVSGLADRVGRILPVLALGVILIAIGAPLSVSLGGVPEMLPALIGVAGGLLLTGLGLASYFSARTPYPAVQPGDSPFLQPQAGGGYSARVQSVSLIGTLVLSAPAITLGVLAALGSSQAALWALAAGLGVGVIVLILGILAGARYYDRHTAELMEFATTH</sequence>
<feature type="transmembrane region" description="Helical" evidence="1">
    <location>
        <begin position="58"/>
        <end position="78"/>
    </location>
</feature>